<reference evidence="11" key="1">
    <citation type="submission" date="2020-09" db="EMBL/GenBank/DDBJ databases">
        <authorList>
            <person name="Yoon J.-W."/>
        </authorList>
    </citation>
    <scope>NUCLEOTIDE SEQUENCE</scope>
    <source>
        <strain evidence="11">KMU-158</strain>
    </source>
</reference>
<evidence type="ECO:0000256" key="3">
    <source>
        <dbReference type="ARBA" id="ARBA00022490"/>
    </source>
</evidence>
<accession>A0A927C096</accession>
<evidence type="ECO:0000256" key="9">
    <source>
        <dbReference type="ARBA" id="ARBA00023285"/>
    </source>
</evidence>
<dbReference type="SUPFAM" id="SSF55031">
    <property type="entry name" value="Bacterial exopeptidase dimerisation domain"/>
    <property type="match status" value="1"/>
</dbReference>
<dbReference type="FunFam" id="3.30.70.360:FF:000003">
    <property type="entry name" value="Acetylornithine deacetylase"/>
    <property type="match status" value="1"/>
</dbReference>
<keyword evidence="6" id="KW-0479">Metal-binding</keyword>
<evidence type="ECO:0000256" key="2">
    <source>
        <dbReference type="ARBA" id="ARBA00005691"/>
    </source>
</evidence>
<dbReference type="GO" id="GO:0006526">
    <property type="term" value="P:L-arginine biosynthetic process"/>
    <property type="evidence" value="ECO:0007669"/>
    <property type="project" value="UniProtKB-KW"/>
</dbReference>
<evidence type="ECO:0000256" key="8">
    <source>
        <dbReference type="ARBA" id="ARBA00022833"/>
    </source>
</evidence>
<dbReference type="GO" id="GO:0005737">
    <property type="term" value="C:cytoplasm"/>
    <property type="evidence" value="ECO:0007669"/>
    <property type="project" value="UniProtKB-SubCell"/>
</dbReference>
<keyword evidence="9" id="KW-0170">Cobalt</keyword>
<dbReference type="EMBL" id="JACXLD010000001">
    <property type="protein sequence ID" value="MBD2857421.1"/>
    <property type="molecule type" value="Genomic_DNA"/>
</dbReference>
<comment type="subcellular location">
    <subcellularLocation>
        <location evidence="1">Cytoplasm</location>
    </subcellularLocation>
</comment>
<dbReference type="Pfam" id="PF01546">
    <property type="entry name" value="Peptidase_M20"/>
    <property type="match status" value="1"/>
</dbReference>
<evidence type="ECO:0000313" key="11">
    <source>
        <dbReference type="EMBL" id="MBD2857421.1"/>
    </source>
</evidence>
<name>A0A927C096_9GAMM</name>
<dbReference type="SUPFAM" id="SSF53187">
    <property type="entry name" value="Zn-dependent exopeptidases"/>
    <property type="match status" value="1"/>
</dbReference>
<sequence>MLNLSLTDMLTRLIAHPTVSSTSVKWDMSNRPVIDELADWFEELGFKTRILPLKHQPQKANLIAVLGEPSQSGGLVLSGHTDTVPYDDRRWDSDPFTLSERDGRFYGLGTADMKGFFALAIEAIRPMLQQGILGTSQKAPLIILATADEESSMDGARELVAGDLAGARHAIIGEPTGLKPIHAHKGIMMESVKIVGRSGHSSNPALGNNALEAMHEVIGELLGLRAKLQDKYRHSGFKVPTPTMNLGCIHGGDNPNRICGQCELHFDFRMIPGMELEFIKHQLSDSLSPIAERRQIDISLHSLMPGLPAFEQARDSELIKTVESLSSYPAETVGFATEAPFLQQLGLQTVVLGPGHIDQAHQPNEYLGTDQIAPTVALLQNLIRHYCC</sequence>
<dbReference type="EC" id="3.5.1.16" evidence="11"/>
<keyword evidence="4" id="KW-0055">Arginine biosynthesis</keyword>
<dbReference type="NCBIfam" id="NF003474">
    <property type="entry name" value="PRK05111.1"/>
    <property type="match status" value="1"/>
</dbReference>
<gene>
    <name evidence="11" type="primary">argE</name>
    <name evidence="11" type="ORF">IB286_00280</name>
</gene>
<protein>
    <submittedName>
        <fullName evidence="11">Acetylornithine deacetylase</fullName>
        <ecNumber evidence="11">3.5.1.16</ecNumber>
    </submittedName>
</protein>
<evidence type="ECO:0000256" key="7">
    <source>
        <dbReference type="ARBA" id="ARBA00022801"/>
    </source>
</evidence>
<comment type="similarity">
    <text evidence="2">Belongs to the peptidase M20A family. ArgE subfamily.</text>
</comment>
<dbReference type="Gene3D" id="3.30.70.360">
    <property type="match status" value="1"/>
</dbReference>
<dbReference type="GO" id="GO:0046872">
    <property type="term" value="F:metal ion binding"/>
    <property type="evidence" value="ECO:0007669"/>
    <property type="project" value="UniProtKB-KW"/>
</dbReference>
<dbReference type="PANTHER" id="PTHR43808">
    <property type="entry name" value="ACETYLORNITHINE DEACETYLASE"/>
    <property type="match status" value="1"/>
</dbReference>
<keyword evidence="7 11" id="KW-0378">Hydrolase</keyword>
<keyword evidence="5" id="KW-0028">Amino-acid biosynthesis</keyword>
<evidence type="ECO:0000256" key="5">
    <source>
        <dbReference type="ARBA" id="ARBA00022605"/>
    </source>
</evidence>
<keyword evidence="12" id="KW-1185">Reference proteome</keyword>
<dbReference type="GO" id="GO:0008777">
    <property type="term" value="F:acetylornithine deacetylase activity"/>
    <property type="evidence" value="ECO:0007669"/>
    <property type="project" value="UniProtKB-EC"/>
</dbReference>
<dbReference type="AlphaFoldDB" id="A0A927C096"/>
<proteinExistence type="inferred from homology"/>
<keyword evidence="3" id="KW-0963">Cytoplasm</keyword>
<dbReference type="CDD" id="cd03894">
    <property type="entry name" value="M20_ArgE"/>
    <property type="match status" value="1"/>
</dbReference>
<dbReference type="InterPro" id="IPR002933">
    <property type="entry name" value="Peptidase_M20"/>
</dbReference>
<comment type="caution">
    <text evidence="11">The sequence shown here is derived from an EMBL/GenBank/DDBJ whole genome shotgun (WGS) entry which is preliminary data.</text>
</comment>
<dbReference type="Proteomes" id="UP000610558">
    <property type="component" value="Unassembled WGS sequence"/>
</dbReference>
<dbReference type="RefSeq" id="WP_190761673.1">
    <property type="nucleotide sequence ID" value="NZ_JACXLD010000001.1"/>
</dbReference>
<dbReference type="Gene3D" id="3.40.630.10">
    <property type="entry name" value="Zn peptidases"/>
    <property type="match status" value="1"/>
</dbReference>
<dbReference type="InterPro" id="IPR011650">
    <property type="entry name" value="Peptidase_M20_dimer"/>
</dbReference>
<evidence type="ECO:0000313" key="12">
    <source>
        <dbReference type="Proteomes" id="UP000610558"/>
    </source>
</evidence>
<dbReference type="Pfam" id="PF07687">
    <property type="entry name" value="M20_dimer"/>
    <property type="match status" value="1"/>
</dbReference>
<dbReference type="PANTHER" id="PTHR43808:SF1">
    <property type="entry name" value="ACETYLORNITHINE DEACETYLASE"/>
    <property type="match status" value="1"/>
</dbReference>
<dbReference type="InterPro" id="IPR050072">
    <property type="entry name" value="Peptidase_M20A"/>
</dbReference>
<dbReference type="HAMAP" id="MF_01108">
    <property type="entry name" value="ArgE"/>
    <property type="match status" value="1"/>
</dbReference>
<dbReference type="NCBIfam" id="TIGR01892">
    <property type="entry name" value="AcOrn-deacetyl"/>
    <property type="match status" value="1"/>
</dbReference>
<keyword evidence="8" id="KW-0862">Zinc</keyword>
<evidence type="ECO:0000256" key="4">
    <source>
        <dbReference type="ARBA" id="ARBA00022571"/>
    </source>
</evidence>
<evidence type="ECO:0000256" key="6">
    <source>
        <dbReference type="ARBA" id="ARBA00022723"/>
    </source>
</evidence>
<dbReference type="InterPro" id="IPR036264">
    <property type="entry name" value="Bact_exopeptidase_dim_dom"/>
</dbReference>
<feature type="domain" description="Peptidase M20 dimerisation" evidence="10">
    <location>
        <begin position="183"/>
        <end position="291"/>
    </location>
</feature>
<evidence type="ECO:0000256" key="1">
    <source>
        <dbReference type="ARBA" id="ARBA00004496"/>
    </source>
</evidence>
<dbReference type="InterPro" id="IPR010169">
    <property type="entry name" value="AcOrn-deacetyl"/>
</dbReference>
<evidence type="ECO:0000259" key="10">
    <source>
        <dbReference type="Pfam" id="PF07687"/>
    </source>
</evidence>
<organism evidence="11 12">
    <name type="scientific">Spongiibacter pelagi</name>
    <dbReference type="NCBI Taxonomy" id="2760804"/>
    <lineage>
        <taxon>Bacteria</taxon>
        <taxon>Pseudomonadati</taxon>
        <taxon>Pseudomonadota</taxon>
        <taxon>Gammaproteobacteria</taxon>
        <taxon>Cellvibrionales</taxon>
        <taxon>Spongiibacteraceae</taxon>
        <taxon>Spongiibacter</taxon>
    </lineage>
</organism>